<evidence type="ECO:0000259" key="16">
    <source>
        <dbReference type="PROSITE" id="PS50011"/>
    </source>
</evidence>
<keyword evidence="7" id="KW-0547">Nucleotide-binding</keyword>
<keyword evidence="10 14" id="KW-1133">Transmembrane helix</keyword>
<evidence type="ECO:0000256" key="6">
    <source>
        <dbReference type="ARBA" id="ARBA00022692"/>
    </source>
</evidence>
<evidence type="ECO:0000256" key="5">
    <source>
        <dbReference type="ARBA" id="ARBA00022679"/>
    </source>
</evidence>
<keyword evidence="8" id="KW-0418">Kinase</keyword>
<accession>A0AAV0IJN6</accession>
<dbReference type="Pfam" id="PF07714">
    <property type="entry name" value="PK_Tyr_Ser-Thr"/>
    <property type="match status" value="2"/>
</dbReference>
<keyword evidence="11 14" id="KW-0472">Membrane</keyword>
<feature type="chain" id="PRO_5043942345" description="non-specific serine/threonine protein kinase" evidence="15">
    <location>
        <begin position="24"/>
        <end position="401"/>
    </location>
</feature>
<comment type="caution">
    <text evidence="17">The sequence shown here is derived from an EMBL/GenBank/DDBJ whole genome shotgun (WGS) entry which is preliminary data.</text>
</comment>
<evidence type="ECO:0000256" key="8">
    <source>
        <dbReference type="ARBA" id="ARBA00022777"/>
    </source>
</evidence>
<reference evidence="17" key="1">
    <citation type="submission" date="2022-08" db="EMBL/GenBank/DDBJ databases">
        <authorList>
            <person name="Gutierrez-Valencia J."/>
        </authorList>
    </citation>
    <scope>NUCLEOTIDE SEQUENCE</scope>
</reference>
<evidence type="ECO:0000256" key="1">
    <source>
        <dbReference type="ARBA" id="ARBA00004162"/>
    </source>
</evidence>
<evidence type="ECO:0000256" key="9">
    <source>
        <dbReference type="ARBA" id="ARBA00022840"/>
    </source>
</evidence>
<organism evidence="17 18">
    <name type="scientific">Linum tenue</name>
    <dbReference type="NCBI Taxonomy" id="586396"/>
    <lineage>
        <taxon>Eukaryota</taxon>
        <taxon>Viridiplantae</taxon>
        <taxon>Streptophyta</taxon>
        <taxon>Embryophyta</taxon>
        <taxon>Tracheophyta</taxon>
        <taxon>Spermatophyta</taxon>
        <taxon>Magnoliopsida</taxon>
        <taxon>eudicotyledons</taxon>
        <taxon>Gunneridae</taxon>
        <taxon>Pentapetalae</taxon>
        <taxon>rosids</taxon>
        <taxon>fabids</taxon>
        <taxon>Malpighiales</taxon>
        <taxon>Linaceae</taxon>
        <taxon>Linum</taxon>
    </lineage>
</organism>
<comment type="subcellular location">
    <subcellularLocation>
        <location evidence="1">Cell membrane</location>
        <topology evidence="1">Single-pass membrane protein</topology>
    </subcellularLocation>
</comment>
<evidence type="ECO:0000256" key="7">
    <source>
        <dbReference type="ARBA" id="ARBA00022741"/>
    </source>
</evidence>
<comment type="catalytic activity">
    <reaction evidence="12">
        <text>L-threonyl-[protein] + ATP = O-phospho-L-threonyl-[protein] + ADP + H(+)</text>
        <dbReference type="Rhea" id="RHEA:46608"/>
        <dbReference type="Rhea" id="RHEA-COMP:11060"/>
        <dbReference type="Rhea" id="RHEA-COMP:11605"/>
        <dbReference type="ChEBI" id="CHEBI:15378"/>
        <dbReference type="ChEBI" id="CHEBI:30013"/>
        <dbReference type="ChEBI" id="CHEBI:30616"/>
        <dbReference type="ChEBI" id="CHEBI:61977"/>
        <dbReference type="ChEBI" id="CHEBI:456216"/>
        <dbReference type="EC" id="2.7.11.1"/>
    </reaction>
</comment>
<evidence type="ECO:0000256" key="2">
    <source>
        <dbReference type="ARBA" id="ARBA00012513"/>
    </source>
</evidence>
<dbReference type="InterPro" id="IPR047117">
    <property type="entry name" value="PERK1-13-like"/>
</dbReference>
<dbReference type="EMBL" id="CAMGYJ010000004">
    <property type="protein sequence ID" value="CAI0397800.1"/>
    <property type="molecule type" value="Genomic_DNA"/>
</dbReference>
<name>A0AAV0IJN6_9ROSI</name>
<feature type="signal peptide" evidence="15">
    <location>
        <begin position="1"/>
        <end position="23"/>
    </location>
</feature>
<proteinExistence type="predicted"/>
<keyword evidence="18" id="KW-1185">Reference proteome</keyword>
<dbReference type="AlphaFoldDB" id="A0AAV0IJN6"/>
<evidence type="ECO:0000313" key="17">
    <source>
        <dbReference type="EMBL" id="CAI0397800.1"/>
    </source>
</evidence>
<feature type="domain" description="Protein kinase" evidence="16">
    <location>
        <begin position="183"/>
        <end position="401"/>
    </location>
</feature>
<keyword evidence="3" id="KW-1003">Cell membrane</keyword>
<dbReference type="InterPro" id="IPR011009">
    <property type="entry name" value="Kinase-like_dom_sf"/>
</dbReference>
<evidence type="ECO:0000256" key="11">
    <source>
        <dbReference type="ARBA" id="ARBA00023136"/>
    </source>
</evidence>
<evidence type="ECO:0000256" key="12">
    <source>
        <dbReference type="ARBA" id="ARBA00047899"/>
    </source>
</evidence>
<evidence type="ECO:0000256" key="15">
    <source>
        <dbReference type="SAM" id="SignalP"/>
    </source>
</evidence>
<dbReference type="GO" id="GO:0005524">
    <property type="term" value="F:ATP binding"/>
    <property type="evidence" value="ECO:0007669"/>
    <property type="project" value="UniProtKB-KW"/>
</dbReference>
<evidence type="ECO:0000256" key="14">
    <source>
        <dbReference type="SAM" id="Phobius"/>
    </source>
</evidence>
<dbReference type="Gene3D" id="3.30.200.20">
    <property type="entry name" value="Phosphorylase Kinase, domain 1"/>
    <property type="match status" value="1"/>
</dbReference>
<dbReference type="EC" id="2.7.11.1" evidence="2"/>
<dbReference type="GO" id="GO:0004674">
    <property type="term" value="F:protein serine/threonine kinase activity"/>
    <property type="evidence" value="ECO:0007669"/>
    <property type="project" value="UniProtKB-KW"/>
</dbReference>
<evidence type="ECO:0000256" key="3">
    <source>
        <dbReference type="ARBA" id="ARBA00022475"/>
    </source>
</evidence>
<comment type="catalytic activity">
    <reaction evidence="13">
        <text>L-seryl-[protein] + ATP = O-phospho-L-seryl-[protein] + ADP + H(+)</text>
        <dbReference type="Rhea" id="RHEA:17989"/>
        <dbReference type="Rhea" id="RHEA-COMP:9863"/>
        <dbReference type="Rhea" id="RHEA-COMP:11604"/>
        <dbReference type="ChEBI" id="CHEBI:15378"/>
        <dbReference type="ChEBI" id="CHEBI:29999"/>
        <dbReference type="ChEBI" id="CHEBI:30616"/>
        <dbReference type="ChEBI" id="CHEBI:83421"/>
        <dbReference type="ChEBI" id="CHEBI:456216"/>
        <dbReference type="EC" id="2.7.11.1"/>
    </reaction>
</comment>
<evidence type="ECO:0000256" key="4">
    <source>
        <dbReference type="ARBA" id="ARBA00022527"/>
    </source>
</evidence>
<dbReference type="InterPro" id="IPR000719">
    <property type="entry name" value="Prot_kinase_dom"/>
</dbReference>
<dbReference type="PANTHER" id="PTHR47982:SF9">
    <property type="entry name" value="NON-SPECIFIC SERINE_THREONINE PROTEIN KINASE"/>
    <property type="match status" value="1"/>
</dbReference>
<feature type="transmembrane region" description="Helical" evidence="14">
    <location>
        <begin position="105"/>
        <end position="127"/>
    </location>
</feature>
<evidence type="ECO:0000256" key="13">
    <source>
        <dbReference type="ARBA" id="ARBA00048679"/>
    </source>
</evidence>
<dbReference type="Gene3D" id="1.10.510.10">
    <property type="entry name" value="Transferase(Phosphotransferase) domain 1"/>
    <property type="match status" value="1"/>
</dbReference>
<dbReference type="InterPro" id="IPR001245">
    <property type="entry name" value="Ser-Thr/Tyr_kinase_cat_dom"/>
</dbReference>
<keyword evidence="5" id="KW-0808">Transferase</keyword>
<keyword evidence="15" id="KW-0732">Signal</keyword>
<dbReference type="SUPFAM" id="SSF56112">
    <property type="entry name" value="Protein kinase-like (PK-like)"/>
    <property type="match status" value="1"/>
</dbReference>
<dbReference type="Proteomes" id="UP001154282">
    <property type="component" value="Unassembled WGS sequence"/>
</dbReference>
<evidence type="ECO:0000256" key="10">
    <source>
        <dbReference type="ARBA" id="ARBA00022989"/>
    </source>
</evidence>
<keyword evidence="9" id="KW-0067">ATP-binding</keyword>
<protein>
    <recommendedName>
        <fullName evidence="2">non-specific serine/threonine protein kinase</fullName>
        <ecNumber evidence="2">2.7.11.1</ecNumber>
    </recommendedName>
</protein>
<dbReference type="PROSITE" id="PS50011">
    <property type="entry name" value="PROTEIN_KINASE_DOM"/>
    <property type="match status" value="1"/>
</dbReference>
<keyword evidence="4" id="KW-0723">Serine/threonine-protein kinase</keyword>
<gene>
    <name evidence="17" type="ORF">LITE_LOCUS9682</name>
</gene>
<dbReference type="GO" id="GO:0005886">
    <property type="term" value="C:plasma membrane"/>
    <property type="evidence" value="ECO:0007669"/>
    <property type="project" value="UniProtKB-SubCell"/>
</dbReference>
<dbReference type="PANTHER" id="PTHR47982">
    <property type="entry name" value="PROLINE-RICH RECEPTOR-LIKE PROTEIN KINASE PERK4"/>
    <property type="match status" value="1"/>
</dbReference>
<sequence>MHLFRWLHLPLFMLVQLLQLSSTVQIRHETLFACDCERTLCNKQSTGWIEGYPCLRQSASLKHRQLQTQGVVSLRIAKTGDGSNGVPTLTPAQSDDDTKAWKRKVAAIAGGVGALLLVIIIAVIVYLRIKKLASQTSETESSEQSPTELEIVETPTYASPRLSSTSFLRLLTVEELKLATRSFSDSNIIGEGLLGLVYKGLLLDGSIAAIKKNIYHPVPNFANEVGHLASVQNQHLVKLIGYCEDRKQQFLVSEFISNGNVGQYLYGLRYLHSLVPPFLHLHFRTSNVLVDENFTAKVSDYGIRKLVAETQHPGSSSSVDALLHVMMFLRSNSSRDFSVLSDVYSYGVFLLELISGREAHGKYQSSSDQNLLLQVSCTDNSQPNKHKTVFILFLTSCSSIS</sequence>
<evidence type="ECO:0000313" key="18">
    <source>
        <dbReference type="Proteomes" id="UP001154282"/>
    </source>
</evidence>
<keyword evidence="6 14" id="KW-0812">Transmembrane</keyword>